<reference evidence="1 2" key="1">
    <citation type="submission" date="2024-03" db="EMBL/GenBank/DDBJ databases">
        <title>The genome assembly and annotation of the cricket Gryllus longicercus Weissman &amp; Gray.</title>
        <authorList>
            <person name="Szrajer S."/>
            <person name="Gray D."/>
            <person name="Ylla G."/>
        </authorList>
    </citation>
    <scope>NUCLEOTIDE SEQUENCE [LARGE SCALE GENOMIC DNA]</scope>
    <source>
        <strain evidence="1">DAG 2021-001</strain>
        <tissue evidence="1">Whole body minus gut</tissue>
    </source>
</reference>
<dbReference type="EMBL" id="JAZDUA010000095">
    <property type="protein sequence ID" value="KAK7868412.1"/>
    <property type="molecule type" value="Genomic_DNA"/>
</dbReference>
<dbReference type="AlphaFoldDB" id="A0AAN9VXT9"/>
<comment type="caution">
    <text evidence="1">The sequence shown here is derived from an EMBL/GenBank/DDBJ whole genome shotgun (WGS) entry which is preliminary data.</text>
</comment>
<sequence length="125" mass="13741">MLQMEETGLIRKWKDDFNTSFGLAARLGELPKTTLRVQQSYDAANVLALNVVVCHLQLLCAGLSASALAFCAELWRGHGAGQRLRRRSRLVRAQLSRMCAGVRHVGAQILEFGLRAIAQPSPSQP</sequence>
<keyword evidence="2" id="KW-1185">Reference proteome</keyword>
<proteinExistence type="predicted"/>
<protein>
    <submittedName>
        <fullName evidence="1">Uncharacterized protein</fullName>
    </submittedName>
</protein>
<evidence type="ECO:0000313" key="1">
    <source>
        <dbReference type="EMBL" id="KAK7868412.1"/>
    </source>
</evidence>
<evidence type="ECO:0000313" key="2">
    <source>
        <dbReference type="Proteomes" id="UP001378592"/>
    </source>
</evidence>
<accession>A0AAN9VXT9</accession>
<dbReference type="Proteomes" id="UP001378592">
    <property type="component" value="Unassembled WGS sequence"/>
</dbReference>
<gene>
    <name evidence="1" type="ORF">R5R35_005037</name>
</gene>
<organism evidence="1 2">
    <name type="scientific">Gryllus longicercus</name>
    <dbReference type="NCBI Taxonomy" id="2509291"/>
    <lineage>
        <taxon>Eukaryota</taxon>
        <taxon>Metazoa</taxon>
        <taxon>Ecdysozoa</taxon>
        <taxon>Arthropoda</taxon>
        <taxon>Hexapoda</taxon>
        <taxon>Insecta</taxon>
        <taxon>Pterygota</taxon>
        <taxon>Neoptera</taxon>
        <taxon>Polyneoptera</taxon>
        <taxon>Orthoptera</taxon>
        <taxon>Ensifera</taxon>
        <taxon>Gryllidea</taxon>
        <taxon>Grylloidea</taxon>
        <taxon>Gryllidae</taxon>
        <taxon>Gryllinae</taxon>
        <taxon>Gryllus</taxon>
    </lineage>
</organism>
<name>A0AAN9VXT9_9ORTH</name>